<dbReference type="EMBL" id="JAIQCV010000007">
    <property type="protein sequence ID" value="KAH1081539.1"/>
    <property type="molecule type" value="Genomic_DNA"/>
</dbReference>
<evidence type="ECO:0000313" key="3">
    <source>
        <dbReference type="EMBL" id="KAH1081539.1"/>
    </source>
</evidence>
<proteinExistence type="predicted"/>
<evidence type="ECO:0000256" key="1">
    <source>
        <dbReference type="SAM" id="MobiDB-lite"/>
    </source>
</evidence>
<sequence length="461" mass="51599">MAGNDEGKDDKGARVQGQRKRKQPVAASNIAALNSLTKKRQHPTSFLPLPSVTNRPSFKTACTICKKEMEYPMICINAEVLCPFCNRYFLASVPQISQPRSFPPLSSTNSPVFTDYDQYKLVMRDPRYFRIMLELVSIIKSKLFQVPTFQGIELNLHRIFVEVTRRGGIHKVIRERRLQEVCAALAANLSVGLVYQTYMKWLYDLESWFFDSPPSEYLRTSSGSIAGAHLKKGVTGTKPSEQGHTSFADHSFGSCPTPYPKQGLIGGQPSEEGYSSFADLNSALVNDQIILVDDDEHGLSLSSDWDPSEWEVHPAVPDVCSPGIASELNSSQIMTETGEAHQGNSRLGQAKGRECEITSFIDEGTAAVNSRIKRKPNERRRVKIGKRVRCCSSSGWAPFLVFNVKTGKFMEFYYPVNWKKAVVPCIYCNAYFLASEKGSDPQISQQMHYPPLFSNPPWPIS</sequence>
<dbReference type="PROSITE" id="PS51011">
    <property type="entry name" value="ARID"/>
    <property type="match status" value="1"/>
</dbReference>
<gene>
    <name evidence="3" type="ORF">J1N35_021300</name>
</gene>
<protein>
    <recommendedName>
        <fullName evidence="2">ARID domain-containing protein</fullName>
    </recommendedName>
</protein>
<dbReference type="Pfam" id="PF01388">
    <property type="entry name" value="ARID"/>
    <property type="match status" value="1"/>
</dbReference>
<name>A0A9D3VFL6_9ROSI</name>
<reference evidence="3 4" key="1">
    <citation type="journal article" date="2021" name="Plant Biotechnol. J.">
        <title>Multi-omics assisted identification of the key and species-specific regulatory components of drought-tolerant mechanisms in Gossypium stocksii.</title>
        <authorList>
            <person name="Yu D."/>
            <person name="Ke L."/>
            <person name="Zhang D."/>
            <person name="Wu Y."/>
            <person name="Sun Y."/>
            <person name="Mei J."/>
            <person name="Sun J."/>
            <person name="Sun Y."/>
        </authorList>
    </citation>
    <scope>NUCLEOTIDE SEQUENCE [LARGE SCALE GENOMIC DNA]</scope>
    <source>
        <strain evidence="4">cv. E1</strain>
        <tissue evidence="3">Leaf</tissue>
    </source>
</reference>
<evidence type="ECO:0000313" key="4">
    <source>
        <dbReference type="Proteomes" id="UP000828251"/>
    </source>
</evidence>
<accession>A0A9D3VFL6</accession>
<evidence type="ECO:0000259" key="2">
    <source>
        <dbReference type="PROSITE" id="PS51011"/>
    </source>
</evidence>
<dbReference type="InterPro" id="IPR036431">
    <property type="entry name" value="ARID_dom_sf"/>
</dbReference>
<comment type="caution">
    <text evidence="3">The sequence shown here is derived from an EMBL/GenBank/DDBJ whole genome shotgun (WGS) entry which is preliminary data.</text>
</comment>
<dbReference type="OrthoDB" id="10325344at2759"/>
<keyword evidence="4" id="KW-1185">Reference proteome</keyword>
<feature type="region of interest" description="Disordered" evidence="1">
    <location>
        <begin position="232"/>
        <end position="252"/>
    </location>
</feature>
<dbReference type="SUPFAM" id="SSF46774">
    <property type="entry name" value="ARID-like"/>
    <property type="match status" value="1"/>
</dbReference>
<feature type="domain" description="ARID" evidence="2">
    <location>
        <begin position="122"/>
        <end position="210"/>
    </location>
</feature>
<dbReference type="PANTHER" id="PTHR46691">
    <property type="entry name" value="HIGH MOBILITY GROUP B PROTEIN 9"/>
    <property type="match status" value="1"/>
</dbReference>
<dbReference type="Proteomes" id="UP000828251">
    <property type="component" value="Unassembled WGS sequence"/>
</dbReference>
<dbReference type="PANTHER" id="PTHR46691:SF5">
    <property type="entry name" value="HMG (HIGH MOBILITY GROUP) BOX PROTEIN"/>
    <property type="match status" value="1"/>
</dbReference>
<dbReference type="InterPro" id="IPR001606">
    <property type="entry name" value="ARID_dom"/>
</dbReference>
<dbReference type="AlphaFoldDB" id="A0A9D3VFL6"/>
<dbReference type="Gene3D" id="1.10.150.60">
    <property type="entry name" value="ARID DNA-binding domain"/>
    <property type="match status" value="1"/>
</dbReference>
<feature type="region of interest" description="Disordered" evidence="1">
    <location>
        <begin position="1"/>
        <end position="26"/>
    </location>
</feature>
<dbReference type="GO" id="GO:0003677">
    <property type="term" value="F:DNA binding"/>
    <property type="evidence" value="ECO:0007669"/>
    <property type="project" value="InterPro"/>
</dbReference>
<organism evidence="3 4">
    <name type="scientific">Gossypium stocksii</name>
    <dbReference type="NCBI Taxonomy" id="47602"/>
    <lineage>
        <taxon>Eukaryota</taxon>
        <taxon>Viridiplantae</taxon>
        <taxon>Streptophyta</taxon>
        <taxon>Embryophyta</taxon>
        <taxon>Tracheophyta</taxon>
        <taxon>Spermatophyta</taxon>
        <taxon>Magnoliopsida</taxon>
        <taxon>eudicotyledons</taxon>
        <taxon>Gunneridae</taxon>
        <taxon>Pentapetalae</taxon>
        <taxon>rosids</taxon>
        <taxon>malvids</taxon>
        <taxon>Malvales</taxon>
        <taxon>Malvaceae</taxon>
        <taxon>Malvoideae</taxon>
        <taxon>Gossypium</taxon>
    </lineage>
</organism>
<feature type="compositionally biased region" description="Basic and acidic residues" evidence="1">
    <location>
        <begin position="1"/>
        <end position="13"/>
    </location>
</feature>
<dbReference type="SMART" id="SM00501">
    <property type="entry name" value="BRIGHT"/>
    <property type="match status" value="1"/>
</dbReference>